<feature type="chain" id="PRO_5040292933" evidence="2">
    <location>
        <begin position="24"/>
        <end position="255"/>
    </location>
</feature>
<keyword evidence="2" id="KW-0732">Signal</keyword>
<name>A0A9N8EBJ9_9STRA</name>
<sequence length="255" mass="27068">MVVIVRRPFQSVLALFAIASVRAIELVNLDCDPAIRETSSCGAGGLFNGVGNGPLTGTFICGKRALGFPGFSWQKETTHCVSTLLGQVVGYEGDTCGCCNNQCPGACNCVCDEEQDFVLVKKQSLLRGETAVCVSRGKASRWVSDGTTEYSCVSDQECPQYSDIPPADSEVPPADSEVPPSTEEEPPATENDPPEWPSNSDVEIEREEEVPDDAEEVVDLTFEQATAAPTEEDTVTDEKPAKGSAKGSPKGQPGA</sequence>
<feature type="signal peptide" evidence="2">
    <location>
        <begin position="1"/>
        <end position="23"/>
    </location>
</feature>
<evidence type="ECO:0000313" key="4">
    <source>
        <dbReference type="Proteomes" id="UP001153069"/>
    </source>
</evidence>
<feature type="region of interest" description="Disordered" evidence="1">
    <location>
        <begin position="157"/>
        <end position="255"/>
    </location>
</feature>
<feature type="compositionally biased region" description="Acidic residues" evidence="1">
    <location>
        <begin position="202"/>
        <end position="218"/>
    </location>
</feature>
<accession>A0A9N8EBJ9</accession>
<protein>
    <submittedName>
        <fullName evidence="3">Uncharacterized protein</fullName>
    </submittedName>
</protein>
<reference evidence="3" key="1">
    <citation type="submission" date="2020-06" db="EMBL/GenBank/DDBJ databases">
        <authorList>
            <consortium name="Plant Systems Biology data submission"/>
        </authorList>
    </citation>
    <scope>NUCLEOTIDE SEQUENCE</scope>
    <source>
        <strain evidence="3">D6</strain>
    </source>
</reference>
<proteinExistence type="predicted"/>
<organism evidence="3 4">
    <name type="scientific">Seminavis robusta</name>
    <dbReference type="NCBI Taxonomy" id="568900"/>
    <lineage>
        <taxon>Eukaryota</taxon>
        <taxon>Sar</taxon>
        <taxon>Stramenopiles</taxon>
        <taxon>Ochrophyta</taxon>
        <taxon>Bacillariophyta</taxon>
        <taxon>Bacillariophyceae</taxon>
        <taxon>Bacillariophycidae</taxon>
        <taxon>Naviculales</taxon>
        <taxon>Naviculaceae</taxon>
        <taxon>Seminavis</taxon>
    </lineage>
</organism>
<dbReference type="EMBL" id="CAICTM010000904">
    <property type="protein sequence ID" value="CAB9518102.1"/>
    <property type="molecule type" value="Genomic_DNA"/>
</dbReference>
<dbReference type="Proteomes" id="UP001153069">
    <property type="component" value="Unassembled WGS sequence"/>
</dbReference>
<comment type="caution">
    <text evidence="3">The sequence shown here is derived from an EMBL/GenBank/DDBJ whole genome shotgun (WGS) entry which is preliminary data.</text>
</comment>
<gene>
    <name evidence="3" type="ORF">SEMRO_906_G218660.1</name>
</gene>
<evidence type="ECO:0000256" key="2">
    <source>
        <dbReference type="SAM" id="SignalP"/>
    </source>
</evidence>
<evidence type="ECO:0000256" key="1">
    <source>
        <dbReference type="SAM" id="MobiDB-lite"/>
    </source>
</evidence>
<dbReference type="AlphaFoldDB" id="A0A9N8EBJ9"/>
<evidence type="ECO:0000313" key="3">
    <source>
        <dbReference type="EMBL" id="CAB9518102.1"/>
    </source>
</evidence>
<keyword evidence="4" id="KW-1185">Reference proteome</keyword>